<dbReference type="PANTHER" id="PTHR30055:SF234">
    <property type="entry name" value="HTH-TYPE TRANSCRIPTIONAL REGULATOR BETI"/>
    <property type="match status" value="1"/>
</dbReference>
<name>A0A1Q8I266_9ACTO</name>
<evidence type="ECO:0000256" key="1">
    <source>
        <dbReference type="ARBA" id="ARBA00023015"/>
    </source>
</evidence>
<accession>A0A1Q8I266</accession>
<dbReference type="EMBL" id="MSGO01000015">
    <property type="protein sequence ID" value="OLL15189.1"/>
    <property type="molecule type" value="Genomic_DNA"/>
</dbReference>
<keyword evidence="3" id="KW-0804">Transcription</keyword>
<dbReference type="AlphaFoldDB" id="A0A1Q8I266"/>
<evidence type="ECO:0000256" key="4">
    <source>
        <dbReference type="PROSITE-ProRule" id="PRU00335"/>
    </source>
</evidence>
<evidence type="ECO:0000256" key="3">
    <source>
        <dbReference type="ARBA" id="ARBA00023163"/>
    </source>
</evidence>
<dbReference type="InterPro" id="IPR050109">
    <property type="entry name" value="HTH-type_TetR-like_transc_reg"/>
</dbReference>
<dbReference type="Gene3D" id="1.10.357.10">
    <property type="entry name" value="Tetracycline Repressor, domain 2"/>
    <property type="match status" value="1"/>
</dbReference>
<feature type="domain" description="HTH tetR-type" evidence="5">
    <location>
        <begin position="10"/>
        <end position="70"/>
    </location>
</feature>
<protein>
    <submittedName>
        <fullName evidence="6">TetR family transcriptional regulator</fullName>
    </submittedName>
</protein>
<keyword evidence="2 4" id="KW-0238">DNA-binding</keyword>
<evidence type="ECO:0000256" key="2">
    <source>
        <dbReference type="ARBA" id="ARBA00023125"/>
    </source>
</evidence>
<dbReference type="GO" id="GO:0000976">
    <property type="term" value="F:transcription cis-regulatory region binding"/>
    <property type="evidence" value="ECO:0007669"/>
    <property type="project" value="TreeGrafter"/>
</dbReference>
<evidence type="ECO:0000313" key="6">
    <source>
        <dbReference type="EMBL" id="OLL15189.1"/>
    </source>
</evidence>
<reference evidence="6 7" key="1">
    <citation type="submission" date="2016-12" db="EMBL/GenBank/DDBJ databases">
        <title>Genomic comparison of strains in the 'Actinomyces naeslundii' group.</title>
        <authorList>
            <person name="Mughal S.R."/>
            <person name="Do T."/>
            <person name="Gilbert S.C."/>
            <person name="Witherden E.A."/>
            <person name="Didelot X."/>
            <person name="Beighton D."/>
        </authorList>
    </citation>
    <scope>NUCLEOTIDE SEQUENCE [LARGE SCALE GENOMIC DNA]</scope>
    <source>
        <strain evidence="6 7">S64C</strain>
    </source>
</reference>
<dbReference type="GO" id="GO:0003700">
    <property type="term" value="F:DNA-binding transcription factor activity"/>
    <property type="evidence" value="ECO:0007669"/>
    <property type="project" value="TreeGrafter"/>
</dbReference>
<dbReference type="InterPro" id="IPR001647">
    <property type="entry name" value="HTH_TetR"/>
</dbReference>
<proteinExistence type="predicted"/>
<evidence type="ECO:0000259" key="5">
    <source>
        <dbReference type="PROSITE" id="PS50977"/>
    </source>
</evidence>
<feature type="DNA-binding region" description="H-T-H motif" evidence="4">
    <location>
        <begin position="33"/>
        <end position="52"/>
    </location>
</feature>
<dbReference type="RefSeq" id="WP_075248877.1">
    <property type="nucleotide sequence ID" value="NZ_MSGO01000015.1"/>
</dbReference>
<gene>
    <name evidence="6" type="ORF">BKH32_04785</name>
</gene>
<organism evidence="6 7">
    <name type="scientific">Actinomyces oris</name>
    <dbReference type="NCBI Taxonomy" id="544580"/>
    <lineage>
        <taxon>Bacteria</taxon>
        <taxon>Bacillati</taxon>
        <taxon>Actinomycetota</taxon>
        <taxon>Actinomycetes</taxon>
        <taxon>Actinomycetales</taxon>
        <taxon>Actinomycetaceae</taxon>
        <taxon>Actinomyces</taxon>
    </lineage>
</organism>
<dbReference type="Proteomes" id="UP000185736">
    <property type="component" value="Unassembled WGS sequence"/>
</dbReference>
<dbReference type="InterPro" id="IPR009057">
    <property type="entry name" value="Homeodomain-like_sf"/>
</dbReference>
<sequence>MARPRKPIDPTRRRRLMRTARTMFALRGYNGTTLSDILSAAEFPRSSFYYFFTDKAALFDTAFSDGLSLLAERVSPPDPAALTAESFWPELLTFFDELAVASGDEDATAIATLFHMRDAPPSASRADFERSARAWCQQTVHEGRQQGVLDQEIPEDLQVELVWSVAVALDRWLATRAGNGTDGREVTRILLTRLFEAP</sequence>
<comment type="caution">
    <text evidence="6">The sequence shown here is derived from an EMBL/GenBank/DDBJ whole genome shotgun (WGS) entry which is preliminary data.</text>
</comment>
<dbReference type="Pfam" id="PF00440">
    <property type="entry name" value="TetR_N"/>
    <property type="match status" value="1"/>
</dbReference>
<dbReference type="SUPFAM" id="SSF46689">
    <property type="entry name" value="Homeodomain-like"/>
    <property type="match status" value="1"/>
</dbReference>
<dbReference type="PANTHER" id="PTHR30055">
    <property type="entry name" value="HTH-TYPE TRANSCRIPTIONAL REGULATOR RUTR"/>
    <property type="match status" value="1"/>
</dbReference>
<evidence type="ECO:0000313" key="7">
    <source>
        <dbReference type="Proteomes" id="UP000185736"/>
    </source>
</evidence>
<keyword evidence="1" id="KW-0805">Transcription regulation</keyword>
<dbReference type="PROSITE" id="PS50977">
    <property type="entry name" value="HTH_TETR_2"/>
    <property type="match status" value="1"/>
</dbReference>